<dbReference type="Proteomes" id="UP000199527">
    <property type="component" value="Unassembled WGS sequence"/>
</dbReference>
<dbReference type="AlphaFoldDB" id="A0A1G8XGJ0"/>
<sequence length="205" mass="23462">MIRVTLLHLSLLSFSAWSVCGDLCQWLDNWFDDYLTPVNYNYAHASLARIHATNQSGLQLAAGALTQLSEGWLLDINADINWQQEGGQQMTEARVNRFQGRLDYRLHHTDNWDFLAGIGTSVAQWHFQDQEAFSIDPVFAVQARGNLAERVDLELRYQLGDQFDRSWNVASIGMVFYPVSQVAFNLRGERTDASDNLILETRFLF</sequence>
<dbReference type="EMBL" id="FNEM01000015">
    <property type="protein sequence ID" value="SDJ89517.1"/>
    <property type="molecule type" value="Genomic_DNA"/>
</dbReference>
<protein>
    <submittedName>
        <fullName evidence="2">Uncharacterized protein</fullName>
    </submittedName>
</protein>
<dbReference type="OrthoDB" id="6398146at2"/>
<evidence type="ECO:0000256" key="1">
    <source>
        <dbReference type="SAM" id="SignalP"/>
    </source>
</evidence>
<evidence type="ECO:0000313" key="2">
    <source>
        <dbReference type="EMBL" id="SDJ89517.1"/>
    </source>
</evidence>
<proteinExistence type="predicted"/>
<gene>
    <name evidence="2" type="ORF">SAMN04488540_11526</name>
</gene>
<keyword evidence="3" id="KW-1185">Reference proteome</keyword>
<reference evidence="3" key="1">
    <citation type="submission" date="2016-10" db="EMBL/GenBank/DDBJ databases">
        <authorList>
            <person name="Varghese N."/>
            <person name="Submissions S."/>
        </authorList>
    </citation>
    <scope>NUCLEOTIDE SEQUENCE [LARGE SCALE GENOMIC DNA]</scope>
    <source>
        <strain evidence="3">DSM 23317</strain>
    </source>
</reference>
<feature type="chain" id="PRO_5011501117" evidence="1">
    <location>
        <begin position="19"/>
        <end position="205"/>
    </location>
</feature>
<evidence type="ECO:0000313" key="3">
    <source>
        <dbReference type="Proteomes" id="UP000199527"/>
    </source>
</evidence>
<keyword evidence="1" id="KW-0732">Signal</keyword>
<name>A0A1G8XGJ0_9GAMM</name>
<accession>A0A1G8XGJ0</accession>
<dbReference type="RefSeq" id="WP_090366925.1">
    <property type="nucleotide sequence ID" value="NZ_FNEM01000015.1"/>
</dbReference>
<organism evidence="2 3">
    <name type="scientific">Ferrimonas sediminum</name>
    <dbReference type="NCBI Taxonomy" id="718193"/>
    <lineage>
        <taxon>Bacteria</taxon>
        <taxon>Pseudomonadati</taxon>
        <taxon>Pseudomonadota</taxon>
        <taxon>Gammaproteobacteria</taxon>
        <taxon>Alteromonadales</taxon>
        <taxon>Ferrimonadaceae</taxon>
        <taxon>Ferrimonas</taxon>
    </lineage>
</organism>
<feature type="signal peptide" evidence="1">
    <location>
        <begin position="1"/>
        <end position="18"/>
    </location>
</feature>